<dbReference type="Proteomes" id="UP000887574">
    <property type="component" value="Unplaced"/>
</dbReference>
<proteinExistence type="predicted"/>
<evidence type="ECO:0000256" key="1">
    <source>
        <dbReference type="SAM" id="MobiDB-lite"/>
    </source>
</evidence>
<dbReference type="AlphaFoldDB" id="A0A915CVL2"/>
<organism evidence="2 3">
    <name type="scientific">Ditylenchus dipsaci</name>
    <dbReference type="NCBI Taxonomy" id="166011"/>
    <lineage>
        <taxon>Eukaryota</taxon>
        <taxon>Metazoa</taxon>
        <taxon>Ecdysozoa</taxon>
        <taxon>Nematoda</taxon>
        <taxon>Chromadorea</taxon>
        <taxon>Rhabditida</taxon>
        <taxon>Tylenchina</taxon>
        <taxon>Tylenchomorpha</taxon>
        <taxon>Sphaerularioidea</taxon>
        <taxon>Anguinidae</taxon>
        <taxon>Anguininae</taxon>
        <taxon>Ditylenchus</taxon>
    </lineage>
</organism>
<feature type="region of interest" description="Disordered" evidence="1">
    <location>
        <begin position="31"/>
        <end position="72"/>
    </location>
</feature>
<dbReference type="WBParaSite" id="jg13121">
    <property type="protein sequence ID" value="jg13121"/>
    <property type="gene ID" value="jg13121"/>
</dbReference>
<feature type="compositionally biased region" description="Basic residues" evidence="1">
    <location>
        <begin position="35"/>
        <end position="44"/>
    </location>
</feature>
<evidence type="ECO:0000313" key="2">
    <source>
        <dbReference type="Proteomes" id="UP000887574"/>
    </source>
</evidence>
<keyword evidence="2" id="KW-1185">Reference proteome</keyword>
<protein>
    <submittedName>
        <fullName evidence="3">Uncharacterized protein</fullName>
    </submittedName>
</protein>
<evidence type="ECO:0000313" key="3">
    <source>
        <dbReference type="WBParaSite" id="jg13121"/>
    </source>
</evidence>
<sequence>MFVCKFPDHAHPGVYSCPAIKEQITKTRLPDRFARRSRRSRPSKVRAAWTEDSDKYTNREAEANTREKDGHTAQLSLEDVEALYEDNRAIPEEEDIPYCSGFGKQEVPKKDGEAGEMEWQFFLIFTTPRLMKKQHGSLIIQTNATYKPTCSAIRCS</sequence>
<name>A0A915CVL2_9BILA</name>
<reference evidence="3" key="1">
    <citation type="submission" date="2022-11" db="UniProtKB">
        <authorList>
            <consortium name="WormBaseParasite"/>
        </authorList>
    </citation>
    <scope>IDENTIFICATION</scope>
</reference>
<feature type="compositionally biased region" description="Basic and acidic residues" evidence="1">
    <location>
        <begin position="52"/>
        <end position="71"/>
    </location>
</feature>
<accession>A0A915CVL2</accession>